<organism evidence="2 3">
    <name type="scientific">Hymenobacter qilianensis</name>
    <dbReference type="NCBI Taxonomy" id="1385715"/>
    <lineage>
        <taxon>Bacteria</taxon>
        <taxon>Pseudomonadati</taxon>
        <taxon>Bacteroidota</taxon>
        <taxon>Cytophagia</taxon>
        <taxon>Cytophagales</taxon>
        <taxon>Hymenobacteraceae</taxon>
        <taxon>Hymenobacter</taxon>
    </lineage>
</organism>
<keyword evidence="1" id="KW-0732">Signal</keyword>
<feature type="signal peptide" evidence="1">
    <location>
        <begin position="1"/>
        <end position="19"/>
    </location>
</feature>
<keyword evidence="3" id="KW-1185">Reference proteome</keyword>
<dbReference type="AlphaFoldDB" id="A0A7H0GWU6"/>
<dbReference type="EMBL" id="CP060784">
    <property type="protein sequence ID" value="QNP52762.1"/>
    <property type="molecule type" value="Genomic_DNA"/>
</dbReference>
<feature type="chain" id="PRO_5028886982" description="Lipoprotein" evidence="1">
    <location>
        <begin position="20"/>
        <end position="53"/>
    </location>
</feature>
<evidence type="ECO:0008006" key="4">
    <source>
        <dbReference type="Google" id="ProtNLM"/>
    </source>
</evidence>
<gene>
    <name evidence="2" type="ORF">H9L05_03165</name>
</gene>
<evidence type="ECO:0000313" key="2">
    <source>
        <dbReference type="EMBL" id="QNP52762.1"/>
    </source>
</evidence>
<name>A0A7H0GWU6_9BACT</name>
<reference evidence="2 3" key="1">
    <citation type="submission" date="2020-08" db="EMBL/GenBank/DDBJ databases">
        <title>Genome sequence of Hymenobacter qilianensis JCM 19763T.</title>
        <authorList>
            <person name="Hyun D.-W."/>
            <person name="Bae J.-W."/>
        </authorList>
    </citation>
    <scope>NUCLEOTIDE SEQUENCE [LARGE SCALE GENOMIC DNA]</scope>
    <source>
        <strain evidence="2 3">JCM 19763</strain>
    </source>
</reference>
<dbReference type="KEGG" id="hqi:H9L05_03165"/>
<dbReference type="Proteomes" id="UP000516093">
    <property type="component" value="Chromosome"/>
</dbReference>
<sequence>MRKILTLLLAAVLTGSAVAPMAGCAQRTAQQKKTKAFKRQSKGGRMPCPTHDC</sequence>
<evidence type="ECO:0000256" key="1">
    <source>
        <dbReference type="SAM" id="SignalP"/>
    </source>
</evidence>
<evidence type="ECO:0000313" key="3">
    <source>
        <dbReference type="Proteomes" id="UP000516093"/>
    </source>
</evidence>
<protein>
    <recommendedName>
        <fullName evidence="4">Lipoprotein</fullName>
    </recommendedName>
</protein>
<dbReference type="RefSeq" id="WP_187733002.1">
    <property type="nucleotide sequence ID" value="NZ_BMFN01000002.1"/>
</dbReference>
<proteinExistence type="predicted"/>
<accession>A0A7H0GWU6</accession>